<evidence type="ECO:0000313" key="3">
    <source>
        <dbReference type="WBParaSite" id="BPAG_0000673001-mRNA-1"/>
    </source>
</evidence>
<dbReference type="EMBL" id="UZAD01006446">
    <property type="protein sequence ID" value="VDN87878.1"/>
    <property type="molecule type" value="Genomic_DNA"/>
</dbReference>
<evidence type="ECO:0000313" key="2">
    <source>
        <dbReference type="Proteomes" id="UP000278627"/>
    </source>
</evidence>
<sequence>MRSCREQNSIEQFHKLSLRTPAEEEQISNKKVKPITDTTVIAHKLHSEYSNSDNFEWKSLNDLNILTNQKSNEKYILGQSNSQRMIYPHSAITDFGQFQFDDNGIDNESNITKQLLFKSNTVITESSSPNTISSAYSVTDKISEIN</sequence>
<reference evidence="1 2" key="2">
    <citation type="submission" date="2018-11" db="EMBL/GenBank/DDBJ databases">
        <authorList>
            <consortium name="Pathogen Informatics"/>
        </authorList>
    </citation>
    <scope>NUCLEOTIDE SEQUENCE [LARGE SCALE GENOMIC DNA]</scope>
</reference>
<protein>
    <submittedName>
        <fullName evidence="1 3">Uncharacterized protein</fullName>
    </submittedName>
</protein>
<accession>A0A0N4TEU2</accession>
<reference evidence="3" key="1">
    <citation type="submission" date="2017-02" db="UniProtKB">
        <authorList>
            <consortium name="WormBaseParasite"/>
        </authorList>
    </citation>
    <scope>IDENTIFICATION</scope>
</reference>
<dbReference type="AlphaFoldDB" id="A0A0N4TEU2"/>
<name>A0A0N4TEU2_BRUPA</name>
<keyword evidence="2" id="KW-1185">Reference proteome</keyword>
<organism evidence="3">
    <name type="scientific">Brugia pahangi</name>
    <name type="common">Filarial nematode worm</name>
    <dbReference type="NCBI Taxonomy" id="6280"/>
    <lineage>
        <taxon>Eukaryota</taxon>
        <taxon>Metazoa</taxon>
        <taxon>Ecdysozoa</taxon>
        <taxon>Nematoda</taxon>
        <taxon>Chromadorea</taxon>
        <taxon>Rhabditida</taxon>
        <taxon>Spirurina</taxon>
        <taxon>Spiruromorpha</taxon>
        <taxon>Filarioidea</taxon>
        <taxon>Onchocercidae</taxon>
        <taxon>Brugia</taxon>
    </lineage>
</organism>
<evidence type="ECO:0000313" key="1">
    <source>
        <dbReference type="EMBL" id="VDN87878.1"/>
    </source>
</evidence>
<dbReference type="WBParaSite" id="BPAG_0000673001-mRNA-1">
    <property type="protein sequence ID" value="BPAG_0000673001-mRNA-1"/>
    <property type="gene ID" value="BPAG_0000673001"/>
</dbReference>
<dbReference type="Proteomes" id="UP000278627">
    <property type="component" value="Unassembled WGS sequence"/>
</dbReference>
<gene>
    <name evidence="1" type="ORF">BPAG_LOCUS6692</name>
</gene>
<proteinExistence type="predicted"/>